<proteinExistence type="inferred from homology"/>
<organism evidence="2 3">
    <name type="scientific">Cetobacterium ceti</name>
    <dbReference type="NCBI Taxonomy" id="180163"/>
    <lineage>
        <taxon>Bacteria</taxon>
        <taxon>Fusobacteriati</taxon>
        <taxon>Fusobacteriota</taxon>
        <taxon>Fusobacteriia</taxon>
        <taxon>Fusobacteriales</taxon>
        <taxon>Fusobacteriaceae</taxon>
        <taxon>Cetobacterium</taxon>
    </lineage>
</organism>
<name>A0A1T4NW09_9FUSO</name>
<dbReference type="STRING" id="180163.SAMN02745174_01672"/>
<protein>
    <submittedName>
        <fullName evidence="2">Arsenate reductase</fullName>
    </submittedName>
</protein>
<reference evidence="2 3" key="1">
    <citation type="submission" date="2017-02" db="EMBL/GenBank/DDBJ databases">
        <authorList>
            <person name="Peterson S.W."/>
        </authorList>
    </citation>
    <scope>NUCLEOTIDE SEQUENCE [LARGE SCALE GENOMIC DNA]</scope>
    <source>
        <strain evidence="2 3">ATCC 700028</strain>
    </source>
</reference>
<evidence type="ECO:0000256" key="1">
    <source>
        <dbReference type="PROSITE-ProRule" id="PRU01282"/>
    </source>
</evidence>
<dbReference type="InterPro" id="IPR006660">
    <property type="entry name" value="Arsenate_reductase-like"/>
</dbReference>
<evidence type="ECO:0000313" key="3">
    <source>
        <dbReference type="Proteomes" id="UP000191153"/>
    </source>
</evidence>
<dbReference type="InterPro" id="IPR036249">
    <property type="entry name" value="Thioredoxin-like_sf"/>
</dbReference>
<dbReference type="Pfam" id="PF03960">
    <property type="entry name" value="ArsC"/>
    <property type="match status" value="1"/>
</dbReference>
<dbReference type="SUPFAM" id="SSF52833">
    <property type="entry name" value="Thioredoxin-like"/>
    <property type="match status" value="1"/>
</dbReference>
<dbReference type="RefSeq" id="WP_078694146.1">
    <property type="nucleotide sequence ID" value="NZ_FUWX01000012.1"/>
</dbReference>
<dbReference type="OrthoDB" id="9794155at2"/>
<accession>A0A1T4NW09</accession>
<evidence type="ECO:0000313" key="2">
    <source>
        <dbReference type="EMBL" id="SJZ83222.1"/>
    </source>
</evidence>
<gene>
    <name evidence="2" type="ORF">SAMN02745174_01672</name>
</gene>
<sequence length="119" mass="14062">MKVLFIEYPKCSTCQKAKKWLIENKIDFEDRDIVKNNPNSKEIKEYWKKSGEPLKKFFNTSGVLYREMNLKEKVAENKEEELLEILGSNGMLIKRPLIIGENGVLIGFKEDNWKNFFNK</sequence>
<dbReference type="PROSITE" id="PS51353">
    <property type="entry name" value="ARSC"/>
    <property type="match status" value="1"/>
</dbReference>
<dbReference type="PANTHER" id="PTHR30041">
    <property type="entry name" value="ARSENATE REDUCTASE"/>
    <property type="match status" value="1"/>
</dbReference>
<dbReference type="CDD" id="cd03036">
    <property type="entry name" value="ArsC_like"/>
    <property type="match status" value="1"/>
</dbReference>
<dbReference type="InterPro" id="IPR006504">
    <property type="entry name" value="Tscrpt_reg_Spx/MgsR"/>
</dbReference>
<dbReference type="Proteomes" id="UP000191153">
    <property type="component" value="Unassembled WGS sequence"/>
</dbReference>
<keyword evidence="3" id="KW-1185">Reference proteome</keyword>
<dbReference type="Gene3D" id="3.40.30.10">
    <property type="entry name" value="Glutaredoxin"/>
    <property type="match status" value="1"/>
</dbReference>
<dbReference type="AlphaFoldDB" id="A0A1T4NW09"/>
<dbReference type="EMBL" id="FUWX01000012">
    <property type="protein sequence ID" value="SJZ83222.1"/>
    <property type="molecule type" value="Genomic_DNA"/>
</dbReference>
<dbReference type="NCBIfam" id="TIGR01617">
    <property type="entry name" value="arsC_related"/>
    <property type="match status" value="1"/>
</dbReference>
<dbReference type="PANTHER" id="PTHR30041:SF8">
    <property type="entry name" value="PROTEIN YFFB"/>
    <property type="match status" value="1"/>
</dbReference>
<comment type="similarity">
    <text evidence="1">Belongs to the ArsC family.</text>
</comment>